<keyword evidence="1" id="KW-1133">Transmembrane helix</keyword>
<keyword evidence="1" id="KW-0812">Transmembrane</keyword>
<feature type="transmembrane region" description="Helical" evidence="1">
    <location>
        <begin position="49"/>
        <end position="70"/>
    </location>
</feature>
<keyword evidence="1" id="KW-0472">Membrane</keyword>
<comment type="caution">
    <text evidence="2">The sequence shown here is derived from an EMBL/GenBank/DDBJ whole genome shotgun (WGS) entry which is preliminary data.</text>
</comment>
<sequence length="95" mass="10288">MLSATLTADTFEPALHDTTCDVTTPVVDTDVDSAGDVETTGWLLTAPEAGYGTAVGLSLVGFLVFAVTSAKWRARYRETRRTGWRRGYATPWTTS</sequence>
<evidence type="ECO:0000313" key="3">
    <source>
        <dbReference type="Proteomes" id="UP001597045"/>
    </source>
</evidence>
<evidence type="ECO:0000313" key="2">
    <source>
        <dbReference type="EMBL" id="MFD1046490.1"/>
    </source>
</evidence>
<protein>
    <submittedName>
        <fullName evidence="2">Uncharacterized protein</fullName>
    </submittedName>
</protein>
<dbReference type="Proteomes" id="UP001597045">
    <property type="component" value="Unassembled WGS sequence"/>
</dbReference>
<organism evidence="2 3">
    <name type="scientific">Kibdelosporangium lantanae</name>
    <dbReference type="NCBI Taxonomy" id="1497396"/>
    <lineage>
        <taxon>Bacteria</taxon>
        <taxon>Bacillati</taxon>
        <taxon>Actinomycetota</taxon>
        <taxon>Actinomycetes</taxon>
        <taxon>Pseudonocardiales</taxon>
        <taxon>Pseudonocardiaceae</taxon>
        <taxon>Kibdelosporangium</taxon>
    </lineage>
</organism>
<proteinExistence type="predicted"/>
<gene>
    <name evidence="2" type="ORF">ACFQ1S_13465</name>
</gene>
<dbReference type="EMBL" id="JBHTIS010000673">
    <property type="protein sequence ID" value="MFD1046490.1"/>
    <property type="molecule type" value="Genomic_DNA"/>
</dbReference>
<evidence type="ECO:0000256" key="1">
    <source>
        <dbReference type="SAM" id="Phobius"/>
    </source>
</evidence>
<reference evidence="3" key="1">
    <citation type="journal article" date="2019" name="Int. J. Syst. Evol. Microbiol.">
        <title>The Global Catalogue of Microorganisms (GCM) 10K type strain sequencing project: providing services to taxonomists for standard genome sequencing and annotation.</title>
        <authorList>
            <consortium name="The Broad Institute Genomics Platform"/>
            <consortium name="The Broad Institute Genome Sequencing Center for Infectious Disease"/>
            <person name="Wu L."/>
            <person name="Ma J."/>
        </authorList>
    </citation>
    <scope>NUCLEOTIDE SEQUENCE [LARGE SCALE GENOMIC DNA]</scope>
    <source>
        <strain evidence="3">JCM 31486</strain>
    </source>
</reference>
<name>A0ABW3MA02_9PSEU</name>
<keyword evidence="3" id="KW-1185">Reference proteome</keyword>
<accession>A0ABW3MA02</accession>